<dbReference type="STRING" id="926571.NVIE_006090"/>
<evidence type="ECO:0000256" key="6">
    <source>
        <dbReference type="ARBA" id="ARBA00023053"/>
    </source>
</evidence>
<feature type="transmembrane region" description="Helical" evidence="10">
    <location>
        <begin position="343"/>
        <end position="365"/>
    </location>
</feature>
<dbReference type="Gene3D" id="1.20.1530.20">
    <property type="match status" value="1"/>
</dbReference>
<keyword evidence="7" id="KW-0406">Ion transport</keyword>
<feature type="transmembrane region" description="Helical" evidence="10">
    <location>
        <begin position="185"/>
        <end position="207"/>
    </location>
</feature>
<keyword evidence="13" id="KW-1185">Reference proteome</keyword>
<evidence type="ECO:0000256" key="1">
    <source>
        <dbReference type="ARBA" id="ARBA00004141"/>
    </source>
</evidence>
<evidence type="ECO:0000259" key="11">
    <source>
        <dbReference type="Pfam" id="PF00999"/>
    </source>
</evidence>
<sequence length="422" mass="44759">MAAEELFVSVIVILVAARVLGELFQRIKQPPLIGEILAGVLIGPSVFGIVQHSPSLDVLSDLAVFFLMLLAGLEMNPREIRKVGKYAIVISLIAFFIPLVSGTLVAEAFGLGLSQSLFMGLLLSITAVPVSAIVLMQFGILRSRLGNIVITAAVINDILSLVVLSIVLQIGAGGAGQQQAIDFEAVAWSGAKIAAFLAGIFLFDLLLRGTSHWLPAKVEPYFKKLQTKEAAFGILLITTIAVSLIAQEIGLHFVIGTFFSGLIIYKEIIGKQNFDRVYNIISAITFGFFAPIFFAIIGIDMDLKSLVNAIPLFLALLAVAVAAKIGGSYVGARLVRFPQDTSIAIGFLMNGRGMVELVIASIGFAAGIIDITLFSVAIAIGFVTTIMAPVTAKPFVARAKEKDKASVEVHGDGESGHAAYGI</sequence>
<comment type="subcellular location">
    <subcellularLocation>
        <location evidence="1">Membrane</location>
        <topology evidence="1">Multi-pass membrane protein</topology>
    </subcellularLocation>
</comment>
<evidence type="ECO:0000256" key="8">
    <source>
        <dbReference type="ARBA" id="ARBA00023136"/>
    </source>
</evidence>
<dbReference type="GeneID" id="74945874"/>
<evidence type="ECO:0000256" key="7">
    <source>
        <dbReference type="ARBA" id="ARBA00023065"/>
    </source>
</evidence>
<feature type="transmembrane region" description="Helical" evidence="10">
    <location>
        <begin position="6"/>
        <end position="25"/>
    </location>
</feature>
<evidence type="ECO:0000256" key="9">
    <source>
        <dbReference type="ARBA" id="ARBA00023201"/>
    </source>
</evidence>
<feature type="transmembrane region" description="Helical" evidence="10">
    <location>
        <begin position="117"/>
        <end position="136"/>
    </location>
</feature>
<feature type="transmembrane region" description="Helical" evidence="10">
    <location>
        <begin position="277"/>
        <end position="297"/>
    </location>
</feature>
<reference evidence="12 13" key="1">
    <citation type="journal article" date="2014" name="Int. J. Syst. Evol. Microbiol.">
        <title>Nitrososphaera viennensis gen. nov., sp. nov., an aerobic and mesophilic, ammonia-oxidizing archaeon from soil and a member of the archaeal phylum Thaumarchaeota.</title>
        <authorList>
            <person name="Stieglmeier M."/>
            <person name="Klingl A."/>
            <person name="Alves R.J."/>
            <person name="Rittmann S.K."/>
            <person name="Melcher M."/>
            <person name="Leisch N."/>
            <person name="Schleper C."/>
        </authorList>
    </citation>
    <scope>NUCLEOTIDE SEQUENCE [LARGE SCALE GENOMIC DNA]</scope>
    <source>
        <strain evidence="12">EN76</strain>
    </source>
</reference>
<dbReference type="GO" id="GO:0016020">
    <property type="term" value="C:membrane"/>
    <property type="evidence" value="ECO:0007669"/>
    <property type="project" value="UniProtKB-SubCell"/>
</dbReference>
<evidence type="ECO:0000256" key="4">
    <source>
        <dbReference type="ARBA" id="ARBA00022692"/>
    </source>
</evidence>
<keyword evidence="5 10" id="KW-1133">Transmembrane helix</keyword>
<feature type="transmembrane region" description="Helical" evidence="10">
    <location>
        <begin position="249"/>
        <end position="265"/>
    </location>
</feature>
<keyword evidence="4 10" id="KW-0812">Transmembrane</keyword>
<feature type="transmembrane region" description="Helical" evidence="10">
    <location>
        <begin position="56"/>
        <end position="74"/>
    </location>
</feature>
<dbReference type="PANTHER" id="PTHR43562:SF3">
    <property type="entry name" value="SODIUM ION_PROTON EXCHANGER (EUROFUNG)"/>
    <property type="match status" value="1"/>
</dbReference>
<dbReference type="HOGENOM" id="CLU_005126_7_1_2"/>
<feature type="transmembrane region" description="Helical" evidence="10">
    <location>
        <begin position="227"/>
        <end position="243"/>
    </location>
</feature>
<gene>
    <name evidence="12" type="primary">napA</name>
    <name evidence="12" type="ORF">NVIE_006090</name>
</gene>
<accession>A0A060HNN9</accession>
<feature type="transmembrane region" description="Helical" evidence="10">
    <location>
        <begin position="309"/>
        <end position="331"/>
    </location>
</feature>
<dbReference type="Pfam" id="PF00999">
    <property type="entry name" value="Na_H_Exchanger"/>
    <property type="match status" value="1"/>
</dbReference>
<dbReference type="GO" id="GO:1902600">
    <property type="term" value="P:proton transmembrane transport"/>
    <property type="evidence" value="ECO:0007669"/>
    <property type="project" value="InterPro"/>
</dbReference>
<dbReference type="Proteomes" id="UP000027093">
    <property type="component" value="Chromosome"/>
</dbReference>
<evidence type="ECO:0000256" key="5">
    <source>
        <dbReference type="ARBA" id="ARBA00022989"/>
    </source>
</evidence>
<feature type="transmembrane region" description="Helical" evidence="10">
    <location>
        <begin position="86"/>
        <end position="105"/>
    </location>
</feature>
<keyword evidence="9" id="KW-0739">Sodium transport</keyword>
<evidence type="ECO:0000256" key="2">
    <source>
        <dbReference type="ARBA" id="ARBA00022448"/>
    </source>
</evidence>
<dbReference type="AlphaFoldDB" id="A0A060HNN9"/>
<feature type="transmembrane region" description="Helical" evidence="10">
    <location>
        <begin position="371"/>
        <end position="392"/>
    </location>
</feature>
<proteinExistence type="predicted"/>
<evidence type="ECO:0000256" key="3">
    <source>
        <dbReference type="ARBA" id="ARBA00022449"/>
    </source>
</evidence>
<dbReference type="EMBL" id="CP007536">
    <property type="protein sequence ID" value="AIC14812.1"/>
    <property type="molecule type" value="Genomic_DNA"/>
</dbReference>
<evidence type="ECO:0000256" key="10">
    <source>
        <dbReference type="SAM" id="Phobius"/>
    </source>
</evidence>
<evidence type="ECO:0000313" key="12">
    <source>
        <dbReference type="EMBL" id="AIC14812.1"/>
    </source>
</evidence>
<dbReference type="OrthoDB" id="12029at2157"/>
<feature type="transmembrane region" description="Helical" evidence="10">
    <location>
        <begin position="32"/>
        <end position="50"/>
    </location>
</feature>
<dbReference type="PANTHER" id="PTHR43562">
    <property type="entry name" value="NAPA-TYPE SODIUM/HYDROGEN ANTIPORTER"/>
    <property type="match status" value="1"/>
</dbReference>
<keyword evidence="6" id="KW-0915">Sodium</keyword>
<evidence type="ECO:0000313" key="13">
    <source>
        <dbReference type="Proteomes" id="UP000027093"/>
    </source>
</evidence>
<feature type="domain" description="Cation/H+ exchanger transmembrane" evidence="11">
    <location>
        <begin position="18"/>
        <end position="397"/>
    </location>
</feature>
<dbReference type="GO" id="GO:0006814">
    <property type="term" value="P:sodium ion transport"/>
    <property type="evidence" value="ECO:0007669"/>
    <property type="project" value="UniProtKB-KW"/>
</dbReference>
<organism evidence="12 13">
    <name type="scientific">Nitrososphaera viennensis EN76</name>
    <dbReference type="NCBI Taxonomy" id="926571"/>
    <lineage>
        <taxon>Archaea</taxon>
        <taxon>Nitrososphaerota</taxon>
        <taxon>Nitrososphaeria</taxon>
        <taxon>Nitrososphaerales</taxon>
        <taxon>Nitrososphaeraceae</taxon>
        <taxon>Nitrososphaera</taxon>
    </lineage>
</organism>
<dbReference type="InterPro" id="IPR006153">
    <property type="entry name" value="Cation/H_exchanger_TM"/>
</dbReference>
<dbReference type="InterPro" id="IPR038770">
    <property type="entry name" value="Na+/solute_symporter_sf"/>
</dbReference>
<dbReference type="KEGG" id="nvn:NVIE_006090"/>
<keyword evidence="3" id="KW-0050">Antiport</keyword>
<feature type="transmembrane region" description="Helical" evidence="10">
    <location>
        <begin position="148"/>
        <end position="173"/>
    </location>
</feature>
<keyword evidence="2" id="KW-0813">Transport</keyword>
<keyword evidence="8 10" id="KW-0472">Membrane</keyword>
<name>A0A060HNN9_9ARCH</name>
<protein>
    <submittedName>
        <fullName evidence="12">Putative Na+(Li+)/H+ antiporter</fullName>
    </submittedName>
</protein>
<dbReference type="RefSeq" id="WP_075053956.1">
    <property type="nucleotide sequence ID" value="NZ_CP007536.1"/>
</dbReference>
<dbReference type="GO" id="GO:0015297">
    <property type="term" value="F:antiporter activity"/>
    <property type="evidence" value="ECO:0007669"/>
    <property type="project" value="UniProtKB-KW"/>
</dbReference>